<comment type="similarity">
    <text evidence="2 7">Belongs to the glucose-6-phosphate dehydrogenase family.</text>
</comment>
<evidence type="ECO:0000313" key="10">
    <source>
        <dbReference type="EMBL" id="TCO77643.1"/>
    </source>
</evidence>
<dbReference type="Gene3D" id="3.30.360.10">
    <property type="entry name" value="Dihydrodipicolinate Reductase, domain 2"/>
    <property type="match status" value="1"/>
</dbReference>
<dbReference type="SUPFAM" id="SSF51735">
    <property type="entry name" value="NAD(P)-binding Rossmann-fold domains"/>
    <property type="match status" value="1"/>
</dbReference>
<dbReference type="GO" id="GO:0005829">
    <property type="term" value="C:cytosol"/>
    <property type="evidence" value="ECO:0007669"/>
    <property type="project" value="TreeGrafter"/>
</dbReference>
<comment type="function">
    <text evidence="7">Catalyzes the oxidation of glucose 6-phosphate to 6-phosphogluconolactone.</text>
</comment>
<evidence type="ECO:0000256" key="7">
    <source>
        <dbReference type="HAMAP-Rule" id="MF_00966"/>
    </source>
</evidence>
<comment type="caution">
    <text evidence="10">The sequence shown here is derived from an EMBL/GenBank/DDBJ whole genome shotgun (WGS) entry which is preliminary data.</text>
</comment>
<accession>A0A4R2KUZ5</accession>
<dbReference type="UniPathway" id="UPA00115">
    <property type="reaction ID" value="UER00408"/>
</dbReference>
<evidence type="ECO:0000256" key="4">
    <source>
        <dbReference type="ARBA" id="ARBA00022857"/>
    </source>
</evidence>
<dbReference type="InterPro" id="IPR019796">
    <property type="entry name" value="G6P_DH_AS"/>
</dbReference>
<dbReference type="HAMAP" id="MF_00966">
    <property type="entry name" value="G6PD"/>
    <property type="match status" value="1"/>
</dbReference>
<dbReference type="EMBL" id="SLWX01000002">
    <property type="protein sequence ID" value="TCO77643.1"/>
    <property type="molecule type" value="Genomic_DNA"/>
</dbReference>
<dbReference type="GO" id="GO:0006006">
    <property type="term" value="P:glucose metabolic process"/>
    <property type="evidence" value="ECO:0007669"/>
    <property type="project" value="UniProtKB-KW"/>
</dbReference>
<dbReference type="PRINTS" id="PR00079">
    <property type="entry name" value="G6PDHDRGNASE"/>
</dbReference>
<dbReference type="SUPFAM" id="SSF55347">
    <property type="entry name" value="Glyceraldehyde-3-phosphate dehydrogenase-like, C-terminal domain"/>
    <property type="match status" value="1"/>
</dbReference>
<dbReference type="Proteomes" id="UP000294980">
    <property type="component" value="Unassembled WGS sequence"/>
</dbReference>
<dbReference type="InterPro" id="IPR001282">
    <property type="entry name" value="G6P_DH"/>
</dbReference>
<dbReference type="PROSITE" id="PS00069">
    <property type="entry name" value="G6P_DEHYDROGENASE"/>
    <property type="match status" value="1"/>
</dbReference>
<name>A0A4R2KUZ5_9GAMM</name>
<dbReference type="NCBIfam" id="TIGR00871">
    <property type="entry name" value="zwf"/>
    <property type="match status" value="1"/>
</dbReference>
<dbReference type="InterPro" id="IPR036291">
    <property type="entry name" value="NAD(P)-bd_dom_sf"/>
</dbReference>
<feature type="binding site" evidence="7">
    <location>
        <position position="174"/>
    </location>
    <ligand>
        <name>substrate</name>
    </ligand>
</feature>
<comment type="catalytic activity">
    <reaction evidence="7">
        <text>D-glucose 6-phosphate + NADP(+) = 6-phospho-D-glucono-1,5-lactone + NADPH + H(+)</text>
        <dbReference type="Rhea" id="RHEA:15841"/>
        <dbReference type="ChEBI" id="CHEBI:15378"/>
        <dbReference type="ChEBI" id="CHEBI:57783"/>
        <dbReference type="ChEBI" id="CHEBI:57955"/>
        <dbReference type="ChEBI" id="CHEBI:58349"/>
        <dbReference type="ChEBI" id="CHEBI:61548"/>
        <dbReference type="EC" id="1.1.1.49"/>
    </reaction>
</comment>
<reference evidence="10 11" key="1">
    <citation type="submission" date="2019-03" db="EMBL/GenBank/DDBJ databases">
        <title>Genomic Encyclopedia of Type Strains, Phase IV (KMG-IV): sequencing the most valuable type-strain genomes for metagenomic binning, comparative biology and taxonomic classification.</title>
        <authorList>
            <person name="Goeker M."/>
        </authorList>
    </citation>
    <scope>NUCLEOTIDE SEQUENCE [LARGE SCALE GENOMIC DNA]</scope>
    <source>
        <strain evidence="10 11">DSM 23344</strain>
    </source>
</reference>
<evidence type="ECO:0000256" key="5">
    <source>
        <dbReference type="ARBA" id="ARBA00023002"/>
    </source>
</evidence>
<feature type="domain" description="Glucose-6-phosphate dehydrogenase C-terminal" evidence="9">
    <location>
        <begin position="181"/>
        <end position="478"/>
    </location>
</feature>
<dbReference type="Pfam" id="PF02781">
    <property type="entry name" value="G6PD_C"/>
    <property type="match status" value="1"/>
</dbReference>
<keyword evidence="11" id="KW-1185">Reference proteome</keyword>
<comment type="caution">
    <text evidence="7">Lacks conserved residue(s) required for the propagation of feature annotation.</text>
</comment>
<evidence type="ECO:0000256" key="2">
    <source>
        <dbReference type="ARBA" id="ARBA00009975"/>
    </source>
</evidence>
<dbReference type="EC" id="1.1.1.49" evidence="7"/>
<evidence type="ECO:0000313" key="11">
    <source>
        <dbReference type="Proteomes" id="UP000294980"/>
    </source>
</evidence>
<protein>
    <recommendedName>
        <fullName evidence="7">Glucose-6-phosphate 1-dehydrogenase</fullName>
        <shortName evidence="7">G6PD</shortName>
        <ecNumber evidence="7">1.1.1.49</ecNumber>
    </recommendedName>
</protein>
<feature type="binding site" evidence="7">
    <location>
        <position position="332"/>
    </location>
    <ligand>
        <name>substrate</name>
    </ligand>
</feature>
<dbReference type="FunFam" id="3.30.360.10:FF:000011">
    <property type="entry name" value="Glucose-6-phosphate 1-dehydrogenase"/>
    <property type="match status" value="1"/>
</dbReference>
<feature type="binding site" evidence="7">
    <location>
        <position position="140"/>
    </location>
    <ligand>
        <name>NADP(+)</name>
        <dbReference type="ChEBI" id="CHEBI:58349"/>
    </ligand>
</feature>
<dbReference type="OrthoDB" id="9802739at2"/>
<dbReference type="GO" id="GO:0050661">
    <property type="term" value="F:NADP binding"/>
    <property type="evidence" value="ECO:0007669"/>
    <property type="project" value="UniProtKB-UniRule"/>
</dbReference>
<proteinExistence type="inferred from homology"/>
<dbReference type="RefSeq" id="WP_117314517.1">
    <property type="nucleotide sequence ID" value="NZ_QQSW01000001.1"/>
</dbReference>
<dbReference type="PANTHER" id="PTHR23429">
    <property type="entry name" value="GLUCOSE-6-PHOSPHATE 1-DEHYDROGENASE G6PD"/>
    <property type="match status" value="1"/>
</dbReference>
<comment type="pathway">
    <text evidence="1 7">Carbohydrate degradation; pentose phosphate pathway; D-ribulose 5-phosphate from D-glucose 6-phosphate (oxidative stage): step 1/3.</text>
</comment>
<dbReference type="AlphaFoldDB" id="A0A4R2KUZ5"/>
<dbReference type="PANTHER" id="PTHR23429:SF0">
    <property type="entry name" value="GLUCOSE-6-PHOSPHATE 1-DEHYDROGENASE"/>
    <property type="match status" value="1"/>
</dbReference>
<evidence type="ECO:0000256" key="6">
    <source>
        <dbReference type="ARBA" id="ARBA00023277"/>
    </source>
</evidence>
<dbReference type="Pfam" id="PF00479">
    <property type="entry name" value="G6PD_N"/>
    <property type="match status" value="1"/>
</dbReference>
<keyword evidence="6 7" id="KW-0119">Carbohydrate metabolism</keyword>
<feature type="domain" description="Glucose-6-phosphate dehydrogenase NAD-binding" evidence="8">
    <location>
        <begin position="7"/>
        <end position="179"/>
    </location>
</feature>
<evidence type="ECO:0000259" key="8">
    <source>
        <dbReference type="Pfam" id="PF00479"/>
    </source>
</evidence>
<evidence type="ECO:0000259" key="9">
    <source>
        <dbReference type="Pfam" id="PF02781"/>
    </source>
</evidence>
<keyword evidence="3 7" id="KW-0313">Glucose metabolism</keyword>
<dbReference type="InterPro" id="IPR022675">
    <property type="entry name" value="G6P_DH_C"/>
</dbReference>
<feature type="binding site" evidence="7">
    <location>
        <position position="170"/>
    </location>
    <ligand>
        <name>substrate</name>
    </ligand>
</feature>
<dbReference type="GO" id="GO:0009051">
    <property type="term" value="P:pentose-phosphate shunt, oxidative branch"/>
    <property type="evidence" value="ECO:0007669"/>
    <property type="project" value="TreeGrafter"/>
</dbReference>
<feature type="binding site" evidence="7">
    <location>
        <position position="208"/>
    </location>
    <ligand>
        <name>substrate</name>
    </ligand>
</feature>
<evidence type="ECO:0000256" key="1">
    <source>
        <dbReference type="ARBA" id="ARBA00004937"/>
    </source>
</evidence>
<feature type="active site" description="Proton acceptor" evidence="7">
    <location>
        <position position="232"/>
    </location>
</feature>
<gene>
    <name evidence="7" type="primary">zwf</name>
    <name evidence="10" type="ORF">EV688_102100</name>
</gene>
<dbReference type="NCBIfam" id="NF009492">
    <property type="entry name" value="PRK12853.1-3"/>
    <property type="match status" value="1"/>
</dbReference>
<organism evidence="10 11">
    <name type="scientific">Chromatocurvus halotolerans</name>
    <dbReference type="NCBI Taxonomy" id="1132028"/>
    <lineage>
        <taxon>Bacteria</taxon>
        <taxon>Pseudomonadati</taxon>
        <taxon>Pseudomonadota</taxon>
        <taxon>Gammaproteobacteria</taxon>
        <taxon>Cellvibrionales</taxon>
        <taxon>Halieaceae</taxon>
        <taxon>Chromatocurvus</taxon>
    </lineage>
</organism>
<dbReference type="InterPro" id="IPR022674">
    <property type="entry name" value="G6P_DH_NAD-bd"/>
</dbReference>
<dbReference type="Gene3D" id="3.40.50.720">
    <property type="entry name" value="NAD(P)-binding Rossmann-like Domain"/>
    <property type="match status" value="1"/>
</dbReference>
<keyword evidence="5 7" id="KW-0560">Oxidoreductase</keyword>
<feature type="binding site" evidence="7">
    <location>
        <position position="227"/>
    </location>
    <ligand>
        <name>substrate</name>
    </ligand>
</feature>
<sequence length="483" mass="54422">MKTDVLVVGGEGDLALRKLYPALFALRQGGWIDGDMRIVAVARKSLTQEAFTTQVTAWYADQGGETGSAEWQSFLGQLVYASLDATTADAMSELRRRHLSDSERELVVYLATPPQIFAPVCHAMDAAGLVRDNMRIVVEKPLGDDLESFRSINADLTAIFREDQVFRIDHYLGKETVQNLMATRFANAFLEPLWNNRYVDNVQITVAESIGAGGRWDFYDRAGAMRDMVQNHLLQILCIVAMEPPAHLAPDDVRNEKRKVLSCLRPMDDHIVRENTVMGQYTAGAIGGKPVPGYLEEEGASPKSVTETFVAIKAEIDNWRWAGVPFYLRTGKRLQRRMAEIVVEFKDVPHSIFGQQMAQCCGNRLIIRLQPDEIIRLEMLNKQPGLGEDLPLRSVSLDLSFQSDGESAPDAYQRLLLDVLRNNPTLFVRADEVEQAWRWIDRIQEAWARLGRHPQHYIAGSWGPSAAYALIARDGRSWYESAR</sequence>
<keyword evidence="4 7" id="KW-0521">NADP</keyword>
<dbReference type="GO" id="GO:0004345">
    <property type="term" value="F:glucose-6-phosphate dehydrogenase activity"/>
    <property type="evidence" value="ECO:0007669"/>
    <property type="project" value="UniProtKB-UniRule"/>
</dbReference>
<dbReference type="PIRSF" id="PIRSF000110">
    <property type="entry name" value="G6PD"/>
    <property type="match status" value="1"/>
</dbReference>
<feature type="binding site" evidence="7">
    <location>
        <position position="43"/>
    </location>
    <ligand>
        <name>NADP(+)</name>
        <dbReference type="ChEBI" id="CHEBI:58349"/>
    </ligand>
</feature>
<evidence type="ECO:0000256" key="3">
    <source>
        <dbReference type="ARBA" id="ARBA00022526"/>
    </source>
</evidence>